<dbReference type="InterPro" id="IPR009246">
    <property type="entry name" value="EutC"/>
</dbReference>
<feature type="non-terminal residue" evidence="5">
    <location>
        <position position="1"/>
    </location>
</feature>
<organism evidence="5 6">
    <name type="scientific">Duganella guangzhouensis</name>
    <dbReference type="NCBI Taxonomy" id="2666084"/>
    <lineage>
        <taxon>Bacteria</taxon>
        <taxon>Pseudomonadati</taxon>
        <taxon>Pseudomonadota</taxon>
        <taxon>Betaproteobacteria</taxon>
        <taxon>Burkholderiales</taxon>
        <taxon>Oxalobacteraceae</taxon>
        <taxon>Telluria group</taxon>
        <taxon>Duganella</taxon>
    </lineage>
</organism>
<evidence type="ECO:0000256" key="2">
    <source>
        <dbReference type="ARBA" id="ARBA00023239"/>
    </source>
</evidence>
<dbReference type="PANTHER" id="PTHR39330:SF1">
    <property type="entry name" value="ETHANOLAMINE AMMONIA-LYASE SMALL SUBUNIT"/>
    <property type="match status" value="1"/>
</dbReference>
<evidence type="ECO:0000256" key="4">
    <source>
        <dbReference type="ARBA" id="ARBA00024446"/>
    </source>
</evidence>
<dbReference type="EMBL" id="WKJK01000016">
    <property type="protein sequence ID" value="MRW93442.1"/>
    <property type="molecule type" value="Genomic_DNA"/>
</dbReference>
<dbReference type="Gene3D" id="3.40.50.11240">
    <property type="entry name" value="Ethanolamine ammonia-lyase light chain (EutC)"/>
    <property type="match status" value="1"/>
</dbReference>
<dbReference type="RefSeq" id="WP_154381839.1">
    <property type="nucleotide sequence ID" value="NZ_WKJK01000016.1"/>
</dbReference>
<sequence>QPSAAGGSAAAPAVHLHSAADSRAVYLQRPDLGRRLNDASRQQLQALPRDQAGYDLAFVLADGLSSLALAQNAAPLLQALQARLAAATDAGDGPWRIAPLSIVQQGRVAIGDDIAHLLNARCVVVLIGERPGLSSPDSLGLYLTWAPQPGLSDAARNCISNVRPAGLTYDAAAFKLHYLLSEARRRQLSGVALKDETADQGANLEAPQRNFLLE</sequence>
<comment type="caution">
    <text evidence="5">The sequence shown here is derived from an EMBL/GenBank/DDBJ whole genome shotgun (WGS) entry which is preliminary data.</text>
</comment>
<dbReference type="EC" id="4.3.1.7" evidence="5"/>
<dbReference type="GO" id="GO:0008851">
    <property type="term" value="F:ethanolamine ammonia-lyase activity"/>
    <property type="evidence" value="ECO:0007669"/>
    <property type="project" value="UniProtKB-EC"/>
</dbReference>
<proteinExistence type="predicted"/>
<evidence type="ECO:0000313" key="6">
    <source>
        <dbReference type="Proteomes" id="UP000433309"/>
    </source>
</evidence>
<dbReference type="NCBIfam" id="NF003971">
    <property type="entry name" value="PRK05465.1"/>
    <property type="match status" value="1"/>
</dbReference>
<dbReference type="PANTHER" id="PTHR39330">
    <property type="entry name" value="ETHANOLAMINE AMMONIA-LYASE LIGHT CHAIN"/>
    <property type="match status" value="1"/>
</dbReference>
<reference evidence="5 6" key="1">
    <citation type="submission" date="2019-11" db="EMBL/GenBank/DDBJ databases">
        <title>Novel species isolated from a subtropical stream in China.</title>
        <authorList>
            <person name="Lu H."/>
        </authorList>
    </citation>
    <scope>NUCLEOTIDE SEQUENCE [LARGE SCALE GENOMIC DNA]</scope>
    <source>
        <strain evidence="5 6">FT80W</strain>
    </source>
</reference>
<dbReference type="InterPro" id="IPR042251">
    <property type="entry name" value="EutC_C"/>
</dbReference>
<dbReference type="GO" id="GO:0031419">
    <property type="term" value="F:cobalamin binding"/>
    <property type="evidence" value="ECO:0007669"/>
    <property type="project" value="UniProtKB-KW"/>
</dbReference>
<dbReference type="Pfam" id="PF05985">
    <property type="entry name" value="EutC"/>
    <property type="match status" value="1"/>
</dbReference>
<name>A0A6I2L713_9BURK</name>
<dbReference type="GO" id="GO:0009350">
    <property type="term" value="C:ethanolamine ammonia-lyase complex"/>
    <property type="evidence" value="ECO:0007669"/>
    <property type="project" value="TreeGrafter"/>
</dbReference>
<keyword evidence="4" id="KW-1283">Bacterial microcompartment</keyword>
<evidence type="ECO:0000313" key="5">
    <source>
        <dbReference type="EMBL" id="MRW93442.1"/>
    </source>
</evidence>
<protein>
    <submittedName>
        <fullName evidence="5">Ethanolamine ammonia-lyase subunit EutC</fullName>
        <ecNumber evidence="5">4.3.1.7</ecNumber>
    </submittedName>
</protein>
<accession>A0A6I2L713</accession>
<keyword evidence="6" id="KW-1185">Reference proteome</keyword>
<keyword evidence="1" id="KW-0846">Cobalamin</keyword>
<keyword evidence="2 5" id="KW-0456">Lyase</keyword>
<dbReference type="AlphaFoldDB" id="A0A6I2L713"/>
<dbReference type="GO" id="GO:0006520">
    <property type="term" value="P:amino acid metabolic process"/>
    <property type="evidence" value="ECO:0007669"/>
    <property type="project" value="InterPro"/>
</dbReference>
<dbReference type="Proteomes" id="UP000433309">
    <property type="component" value="Unassembled WGS sequence"/>
</dbReference>
<keyword evidence="3" id="KW-0170">Cobalt</keyword>
<evidence type="ECO:0000256" key="3">
    <source>
        <dbReference type="ARBA" id="ARBA00023285"/>
    </source>
</evidence>
<evidence type="ECO:0000256" key="1">
    <source>
        <dbReference type="ARBA" id="ARBA00022628"/>
    </source>
</evidence>
<gene>
    <name evidence="5" type="primary">eutC</name>
    <name evidence="5" type="ORF">GJ699_25970</name>
</gene>